<dbReference type="AlphaFoldDB" id="A0A7H8RFS8"/>
<keyword evidence="3" id="KW-1185">Reference proteome</keyword>
<dbReference type="GeneID" id="55999086"/>
<proteinExistence type="predicted"/>
<name>A0A7H8RFS8_TALRU</name>
<feature type="region of interest" description="Disordered" evidence="1">
    <location>
        <begin position="1"/>
        <end position="80"/>
    </location>
</feature>
<reference evidence="3" key="1">
    <citation type="submission" date="2020-06" db="EMBL/GenBank/DDBJ databases">
        <title>A chromosome-scale genome assembly of Talaromyces rugulosus W13939.</title>
        <authorList>
            <person name="Wang B."/>
            <person name="Guo L."/>
            <person name="Ye K."/>
            <person name="Wang L."/>
        </authorList>
    </citation>
    <scope>NUCLEOTIDE SEQUENCE [LARGE SCALE GENOMIC DNA]</scope>
    <source>
        <strain evidence="3">W13939</strain>
    </source>
</reference>
<evidence type="ECO:0000313" key="2">
    <source>
        <dbReference type="EMBL" id="QKX64435.1"/>
    </source>
</evidence>
<protein>
    <submittedName>
        <fullName evidence="2">Uncharacterized protein</fullName>
    </submittedName>
</protein>
<dbReference type="Proteomes" id="UP000509510">
    <property type="component" value="Chromosome VI"/>
</dbReference>
<dbReference type="EMBL" id="CP055903">
    <property type="protein sequence ID" value="QKX64435.1"/>
    <property type="molecule type" value="Genomic_DNA"/>
</dbReference>
<evidence type="ECO:0000256" key="1">
    <source>
        <dbReference type="SAM" id="MobiDB-lite"/>
    </source>
</evidence>
<dbReference type="KEGG" id="trg:TRUGW13939_11609"/>
<organism evidence="2 3">
    <name type="scientific">Talaromyces rugulosus</name>
    <name type="common">Penicillium rugulosum</name>
    <dbReference type="NCBI Taxonomy" id="121627"/>
    <lineage>
        <taxon>Eukaryota</taxon>
        <taxon>Fungi</taxon>
        <taxon>Dikarya</taxon>
        <taxon>Ascomycota</taxon>
        <taxon>Pezizomycotina</taxon>
        <taxon>Eurotiomycetes</taxon>
        <taxon>Eurotiomycetidae</taxon>
        <taxon>Eurotiales</taxon>
        <taxon>Trichocomaceae</taxon>
        <taxon>Talaromyces</taxon>
        <taxon>Talaromyces sect. Islandici</taxon>
    </lineage>
</organism>
<accession>A0A7H8RFS8</accession>
<feature type="compositionally biased region" description="Basic and acidic residues" evidence="1">
    <location>
        <begin position="59"/>
        <end position="71"/>
    </location>
</feature>
<feature type="compositionally biased region" description="Polar residues" evidence="1">
    <location>
        <begin position="1"/>
        <end position="10"/>
    </location>
</feature>
<evidence type="ECO:0000313" key="3">
    <source>
        <dbReference type="Proteomes" id="UP000509510"/>
    </source>
</evidence>
<gene>
    <name evidence="2" type="ORF">TRUGW13939_11609</name>
</gene>
<feature type="compositionally biased region" description="Basic and acidic residues" evidence="1">
    <location>
        <begin position="20"/>
        <end position="49"/>
    </location>
</feature>
<sequence length="80" mass="9100">MAGSSQTKMMLQTGCCRQRQALERRPREKQGRRHEGARWRRERRGKDKDGDEGEDGDKDGDGDGERDERRPSNVKSGAAL</sequence>
<dbReference type="RefSeq" id="XP_035350608.1">
    <property type="nucleotide sequence ID" value="XM_035494715.1"/>
</dbReference>